<dbReference type="GO" id="GO:0004489">
    <property type="term" value="F:methylenetetrahydrofolate reductase [NAD(P)H] activity"/>
    <property type="evidence" value="ECO:0007669"/>
    <property type="project" value="UniProtKB-EC"/>
</dbReference>
<protein>
    <submittedName>
        <fullName evidence="3">Methylenetetrahydrofolate reductase (Modular protein)</fullName>
        <ecNumber evidence="3">1.5.1.20</ecNumber>
    </submittedName>
</protein>
<keyword evidence="1 3" id="KW-0560">Oxidoreductase</keyword>
<dbReference type="Gene3D" id="3.20.20.220">
    <property type="match status" value="1"/>
</dbReference>
<feature type="region of interest" description="Disordered" evidence="2">
    <location>
        <begin position="144"/>
        <end position="163"/>
    </location>
</feature>
<organism evidence="3 4">
    <name type="scientific">Methylocella tundrae</name>
    <dbReference type="NCBI Taxonomy" id="227605"/>
    <lineage>
        <taxon>Bacteria</taxon>
        <taxon>Pseudomonadati</taxon>
        <taxon>Pseudomonadota</taxon>
        <taxon>Alphaproteobacteria</taxon>
        <taxon>Hyphomicrobiales</taxon>
        <taxon>Beijerinckiaceae</taxon>
        <taxon>Methylocella</taxon>
    </lineage>
</organism>
<evidence type="ECO:0000313" key="4">
    <source>
        <dbReference type="Proteomes" id="UP000294360"/>
    </source>
</evidence>
<gene>
    <name evidence="3" type="ORF">MTUNDRAET4_0247</name>
</gene>
<sequence>MAEQPKRTRRTLIWNKEDVSRIFNSLQEPGPAFRLLRTPCSSYAYQQYDAVRRPDGALAGLSTFVGYSANEAKFLSLAMMNLEDAEIGAELTLTWGETDGGSRKPQVERHRQTEVRVTVAPASYAEAVRKMKYAAVASATRAGRPPSPGLIRGGPLPLRRRRRRRPRATWSSIDIKDLKAPVFACRKYCARAVPASPRQKVEFQMRFETDVQGAADHGAYTGALKTLLGGYSVELTAADKRSVDLALDILPKGTEVFVAALPNSKVADVVATAARLRRAGLTPVPHIVARNITDQRALRSLLAQFAAEADIDRCLAIGGDRDRPAGEYSSSLQLLQTGLMHQFGIREIFIACYPEGHPKIADECLKDTRSRKLAIAARDGLKVTLLSQFCFDANPIVRFAETIRQESVTAPYRVGVAGPTNRALLLKFALICGVGNSVRLLKGHGDLAAKTLSGETPEALLTEVADAAAANPALGISGIHFFTFGSLAKSVQWAEQYGR</sequence>
<evidence type="ECO:0000313" key="3">
    <source>
        <dbReference type="EMBL" id="VFU16606.1"/>
    </source>
</evidence>
<accession>A0A4U8Z727</accession>
<geneLocation type="plasmid" evidence="3 4">
    <name>2</name>
</geneLocation>
<keyword evidence="3" id="KW-0614">Plasmid</keyword>
<dbReference type="Proteomes" id="UP000294360">
    <property type="component" value="Plasmid 2"/>
</dbReference>
<evidence type="ECO:0000256" key="2">
    <source>
        <dbReference type="SAM" id="MobiDB-lite"/>
    </source>
</evidence>
<dbReference type="UniPathway" id="UPA00193"/>
<proteinExistence type="predicted"/>
<dbReference type="KEGG" id="mtun:MTUNDRAET4_0247.1"/>
<name>A0A4U8Z727_METTU</name>
<dbReference type="InterPro" id="IPR029041">
    <property type="entry name" value="FAD-linked_oxidoreductase-like"/>
</dbReference>
<dbReference type="AlphaFoldDB" id="A0A4U8Z727"/>
<dbReference type="EMBL" id="LR536451">
    <property type="protein sequence ID" value="VFU16606.1"/>
    <property type="molecule type" value="Genomic_DNA"/>
</dbReference>
<reference evidence="3 4" key="1">
    <citation type="submission" date="2019-03" db="EMBL/GenBank/DDBJ databases">
        <authorList>
            <person name="Kox A.R. M."/>
        </authorList>
    </citation>
    <scope>NUCLEOTIDE SEQUENCE [LARGE SCALE GENOMIC DNA]</scope>
    <source>
        <strain evidence="3">MTUNDRAET4 annotated genome</strain>
        <plasmid evidence="4">2</plasmid>
    </source>
</reference>
<dbReference type="EC" id="1.5.1.20" evidence="3"/>
<dbReference type="SUPFAM" id="SSF51730">
    <property type="entry name" value="FAD-linked oxidoreductase"/>
    <property type="match status" value="1"/>
</dbReference>
<evidence type="ECO:0000256" key="1">
    <source>
        <dbReference type="ARBA" id="ARBA00023002"/>
    </source>
</evidence>
<dbReference type="GO" id="GO:0035999">
    <property type="term" value="P:tetrahydrofolate interconversion"/>
    <property type="evidence" value="ECO:0007669"/>
    <property type="project" value="UniProtKB-UniPathway"/>
</dbReference>